<keyword evidence="7" id="KW-0653">Protein transport</keyword>
<dbReference type="NCBIfam" id="TIGR01352">
    <property type="entry name" value="tonB_Cterm"/>
    <property type="match status" value="1"/>
</dbReference>
<evidence type="ECO:0000256" key="1">
    <source>
        <dbReference type="ARBA" id="ARBA00004383"/>
    </source>
</evidence>
<dbReference type="Proteomes" id="UP000251241">
    <property type="component" value="Unassembled WGS sequence"/>
</dbReference>
<evidence type="ECO:0000256" key="7">
    <source>
        <dbReference type="ARBA" id="ARBA00022927"/>
    </source>
</evidence>
<reference evidence="13 18" key="3">
    <citation type="submission" date="2021-01" db="EMBL/GenBank/DDBJ databases">
        <title>FDA dAtabase for Regulatory Grade micrObial Sequences (FDA-ARGOS): Supporting development and validation of Infectious Disease Dx tests.</title>
        <authorList>
            <person name="Sproer C."/>
            <person name="Gronow S."/>
            <person name="Severitt S."/>
            <person name="Schroder I."/>
            <person name="Tallon L."/>
            <person name="Sadzewicz L."/>
            <person name="Zhao X."/>
            <person name="Boylan J."/>
            <person name="Ott S."/>
            <person name="Bowen H."/>
            <person name="Vavikolanu K."/>
            <person name="Mehta A."/>
            <person name="Aluvathingal J."/>
            <person name="Nadendla S."/>
            <person name="Lowell S."/>
            <person name="Myers T."/>
            <person name="Yan Y."/>
            <person name="Sichtig H."/>
        </authorList>
    </citation>
    <scope>NUCLEOTIDE SEQUENCE [LARGE SCALE GENOMIC DNA]</scope>
    <source>
        <strain evidence="13 18">FDAARGOS_1141</strain>
    </source>
</reference>
<sequence>MIGSKLDIFKKEWLDVVFQGRNKEYGAYELRKLAPKATNRGLLVVIGIVVIASFLSVYGSKLFPKKAVEAPPAVTEVTLEDLEEIKPPEPEEEEPLPQEPEEKPQQVAMDVPKEDLVRFPEPKVAPANKVVEEVASQEELKDPNKTPARITLKGSPTGTSVARGEFGSKKQDGAITGAAKGDPNGNGDEILPFNAIEVQPMPVGGMQAFMSWVGSNYEYPAAATENGVNGVVEVSFVVEKDGSLTDINIKRDLKYGTGDAAVRLLKKAKKWKPGIQNGRPVRVAYTLPIRLNLQN</sequence>
<feature type="region of interest" description="Disordered" evidence="10">
    <location>
        <begin position="135"/>
        <end position="165"/>
    </location>
</feature>
<dbReference type="GO" id="GO:0031992">
    <property type="term" value="F:energy transducer activity"/>
    <property type="evidence" value="ECO:0007669"/>
    <property type="project" value="TreeGrafter"/>
</dbReference>
<comment type="subcellular location">
    <subcellularLocation>
        <location evidence="1">Cell inner membrane</location>
        <topology evidence="1">Single-pass membrane protein</topology>
        <orientation evidence="1">Periplasmic side</orientation>
    </subcellularLocation>
</comment>
<evidence type="ECO:0000313" key="17">
    <source>
        <dbReference type="Proteomes" id="UP000432350"/>
    </source>
</evidence>
<dbReference type="RefSeq" id="WP_088163319.1">
    <property type="nucleotide sequence ID" value="NZ_CP068086.1"/>
</dbReference>
<dbReference type="InterPro" id="IPR037682">
    <property type="entry name" value="TonB_C"/>
</dbReference>
<keyword evidence="18" id="KW-1185">Reference proteome</keyword>
<evidence type="ECO:0000313" key="15">
    <source>
        <dbReference type="EMBL" id="VXC71684.1"/>
    </source>
</evidence>
<dbReference type="InterPro" id="IPR051045">
    <property type="entry name" value="TonB-dependent_transducer"/>
</dbReference>
<evidence type="ECO:0000256" key="11">
    <source>
        <dbReference type="SAM" id="Phobius"/>
    </source>
</evidence>
<evidence type="ECO:0000256" key="5">
    <source>
        <dbReference type="ARBA" id="ARBA00022519"/>
    </source>
</evidence>
<comment type="similarity">
    <text evidence="2">Belongs to the TonB family.</text>
</comment>
<organism evidence="14 16">
    <name type="scientific">Sphingobacterium multivorum</name>
    <dbReference type="NCBI Taxonomy" id="28454"/>
    <lineage>
        <taxon>Bacteria</taxon>
        <taxon>Pseudomonadati</taxon>
        <taxon>Bacteroidota</taxon>
        <taxon>Sphingobacteriia</taxon>
        <taxon>Sphingobacteriales</taxon>
        <taxon>Sphingobacteriaceae</taxon>
        <taxon>Sphingobacterium</taxon>
    </lineage>
</organism>
<reference evidence="14 16" key="1">
    <citation type="submission" date="2018-06" db="EMBL/GenBank/DDBJ databases">
        <authorList>
            <consortium name="Pathogen Informatics"/>
            <person name="Doyle S."/>
        </authorList>
    </citation>
    <scope>NUCLEOTIDE SEQUENCE [LARGE SCALE GENOMIC DNA]</scope>
    <source>
        <strain evidence="14 16">NCTC11343</strain>
    </source>
</reference>
<accession>A0A2X2J0E9</accession>
<keyword evidence="5" id="KW-0997">Cell inner membrane</keyword>
<dbReference type="PROSITE" id="PS52015">
    <property type="entry name" value="TONB_CTD"/>
    <property type="match status" value="1"/>
</dbReference>
<dbReference type="PANTHER" id="PTHR33446">
    <property type="entry name" value="PROTEIN TONB-RELATED"/>
    <property type="match status" value="1"/>
</dbReference>
<evidence type="ECO:0000256" key="9">
    <source>
        <dbReference type="ARBA" id="ARBA00023136"/>
    </source>
</evidence>
<proteinExistence type="inferred from homology"/>
<keyword evidence="8 11" id="KW-1133">Transmembrane helix</keyword>
<evidence type="ECO:0000313" key="18">
    <source>
        <dbReference type="Proteomes" id="UP000595498"/>
    </source>
</evidence>
<evidence type="ECO:0000256" key="4">
    <source>
        <dbReference type="ARBA" id="ARBA00022475"/>
    </source>
</evidence>
<feature type="domain" description="TonB C-terminal" evidence="12">
    <location>
        <begin position="204"/>
        <end position="295"/>
    </location>
</feature>
<evidence type="ECO:0000256" key="10">
    <source>
        <dbReference type="SAM" id="MobiDB-lite"/>
    </source>
</evidence>
<dbReference type="Proteomes" id="UP000432350">
    <property type="component" value="Unassembled WGS sequence"/>
</dbReference>
<dbReference type="EMBL" id="CP068224">
    <property type="protein sequence ID" value="QQT53442.1"/>
    <property type="molecule type" value="Genomic_DNA"/>
</dbReference>
<dbReference type="GO" id="GO:0098797">
    <property type="term" value="C:plasma membrane protein complex"/>
    <property type="evidence" value="ECO:0007669"/>
    <property type="project" value="TreeGrafter"/>
</dbReference>
<dbReference type="InterPro" id="IPR006260">
    <property type="entry name" value="TonB/TolA_C"/>
</dbReference>
<reference evidence="15 17" key="2">
    <citation type="submission" date="2019-10" db="EMBL/GenBank/DDBJ databases">
        <authorList>
            <person name="Karimi E."/>
        </authorList>
    </citation>
    <scope>NUCLEOTIDE SEQUENCE [LARGE SCALE GENOMIC DNA]</scope>
    <source>
        <strain evidence="15">Sphingobacterium sp. 8BC</strain>
    </source>
</reference>
<dbReference type="Proteomes" id="UP000595498">
    <property type="component" value="Chromosome"/>
</dbReference>
<dbReference type="EMBL" id="UAUU01000009">
    <property type="protein sequence ID" value="SPZ87847.1"/>
    <property type="molecule type" value="Genomic_DNA"/>
</dbReference>
<dbReference type="GO" id="GO:0015031">
    <property type="term" value="P:protein transport"/>
    <property type="evidence" value="ECO:0007669"/>
    <property type="project" value="UniProtKB-KW"/>
</dbReference>
<evidence type="ECO:0000256" key="2">
    <source>
        <dbReference type="ARBA" id="ARBA00006555"/>
    </source>
</evidence>
<dbReference type="GeneID" id="97183030"/>
<dbReference type="Pfam" id="PF03544">
    <property type="entry name" value="TonB_C"/>
    <property type="match status" value="1"/>
</dbReference>
<accession>A0A654AUQ7</accession>
<evidence type="ECO:0000259" key="12">
    <source>
        <dbReference type="PROSITE" id="PS52015"/>
    </source>
</evidence>
<feature type="region of interest" description="Disordered" evidence="10">
    <location>
        <begin position="83"/>
        <end position="107"/>
    </location>
</feature>
<keyword evidence="3" id="KW-0813">Transport</keyword>
<evidence type="ECO:0000313" key="16">
    <source>
        <dbReference type="Proteomes" id="UP000251241"/>
    </source>
</evidence>
<gene>
    <name evidence="13" type="ORF">I6I98_24955</name>
    <name evidence="14" type="ORF">NCTC11343_03147</name>
    <name evidence="15" type="ORF">SPHINGO8BC_150629</name>
</gene>
<evidence type="ECO:0000313" key="13">
    <source>
        <dbReference type="EMBL" id="QQT53442.1"/>
    </source>
</evidence>
<dbReference type="GO" id="GO:0055085">
    <property type="term" value="P:transmembrane transport"/>
    <property type="evidence" value="ECO:0007669"/>
    <property type="project" value="InterPro"/>
</dbReference>
<dbReference type="AlphaFoldDB" id="A0A2X2J0E9"/>
<dbReference type="PANTHER" id="PTHR33446:SF2">
    <property type="entry name" value="PROTEIN TONB"/>
    <property type="match status" value="1"/>
</dbReference>
<evidence type="ECO:0000313" key="14">
    <source>
        <dbReference type="EMBL" id="SPZ87847.1"/>
    </source>
</evidence>
<dbReference type="EMBL" id="CABWMV010000007">
    <property type="protein sequence ID" value="VXC71684.1"/>
    <property type="molecule type" value="Genomic_DNA"/>
</dbReference>
<keyword evidence="4" id="KW-1003">Cell membrane</keyword>
<protein>
    <submittedName>
        <fullName evidence="15">Energy transducer TonB</fullName>
    </submittedName>
    <submittedName>
        <fullName evidence="13">TonB family protein</fullName>
    </submittedName>
    <submittedName>
        <fullName evidence="14">Transport protein TonB</fullName>
    </submittedName>
</protein>
<name>A0A2X2J0E9_SPHMU</name>
<dbReference type="SUPFAM" id="SSF74653">
    <property type="entry name" value="TolA/TonB C-terminal domain"/>
    <property type="match status" value="1"/>
</dbReference>
<evidence type="ECO:0000256" key="3">
    <source>
        <dbReference type="ARBA" id="ARBA00022448"/>
    </source>
</evidence>
<dbReference type="Gene3D" id="3.30.1150.10">
    <property type="match status" value="1"/>
</dbReference>
<feature type="transmembrane region" description="Helical" evidence="11">
    <location>
        <begin position="41"/>
        <end position="59"/>
    </location>
</feature>
<keyword evidence="9 11" id="KW-0472">Membrane</keyword>
<evidence type="ECO:0000256" key="6">
    <source>
        <dbReference type="ARBA" id="ARBA00022692"/>
    </source>
</evidence>
<evidence type="ECO:0000256" key="8">
    <source>
        <dbReference type="ARBA" id="ARBA00022989"/>
    </source>
</evidence>
<keyword evidence="6 11" id="KW-0812">Transmembrane</keyword>